<dbReference type="InterPro" id="IPR036397">
    <property type="entry name" value="RNaseH_sf"/>
</dbReference>
<evidence type="ECO:0000256" key="1">
    <source>
        <dbReference type="ARBA" id="ARBA00022695"/>
    </source>
</evidence>
<keyword evidence="4" id="KW-0255">Endonuclease</keyword>
<dbReference type="SUPFAM" id="SSF53098">
    <property type="entry name" value="Ribonuclease H-like"/>
    <property type="match status" value="1"/>
</dbReference>
<dbReference type="GO" id="GO:0006310">
    <property type="term" value="P:DNA recombination"/>
    <property type="evidence" value="ECO:0007669"/>
    <property type="project" value="UniProtKB-KW"/>
</dbReference>
<keyword evidence="5" id="KW-0378">Hydrolase</keyword>
<dbReference type="InterPro" id="IPR036875">
    <property type="entry name" value="Znf_CCHC_sf"/>
</dbReference>
<feature type="compositionally biased region" description="Polar residues" evidence="12">
    <location>
        <begin position="154"/>
        <end position="168"/>
    </location>
</feature>
<evidence type="ECO:0000256" key="10">
    <source>
        <dbReference type="ARBA" id="ARBA00023125"/>
    </source>
</evidence>
<feature type="region of interest" description="Disordered" evidence="12">
    <location>
        <begin position="144"/>
        <end position="216"/>
    </location>
</feature>
<evidence type="ECO:0008006" key="15">
    <source>
        <dbReference type="Google" id="ProtNLM"/>
    </source>
</evidence>
<keyword evidence="6" id="KW-0460">Magnesium</keyword>
<dbReference type="Proteomes" id="UP000191691">
    <property type="component" value="Unassembled WGS sequence"/>
</dbReference>
<dbReference type="Gene3D" id="3.30.420.10">
    <property type="entry name" value="Ribonuclease H-like superfamily/Ribonuclease H"/>
    <property type="match status" value="1"/>
</dbReference>
<keyword evidence="3" id="KW-0479">Metal-binding</keyword>
<comment type="caution">
    <text evidence="13">The sequence shown here is derived from an EMBL/GenBank/DDBJ whole genome shotgun (WGS) entry which is preliminary data.</text>
</comment>
<keyword evidence="9" id="KW-0808">Transferase</keyword>
<keyword evidence="9" id="KW-0239">DNA-directed DNA polymerase</keyword>
<evidence type="ECO:0000256" key="5">
    <source>
        <dbReference type="ARBA" id="ARBA00022801"/>
    </source>
</evidence>
<keyword evidence="14" id="KW-1185">Reference proteome</keyword>
<dbReference type="EMBL" id="MOOB01000821">
    <property type="protein sequence ID" value="OQE35533.1"/>
    <property type="molecule type" value="Genomic_DNA"/>
</dbReference>
<keyword evidence="1" id="KW-0548">Nucleotidyltransferase</keyword>
<dbReference type="GO" id="GO:0003677">
    <property type="term" value="F:DNA binding"/>
    <property type="evidence" value="ECO:0007669"/>
    <property type="project" value="UniProtKB-KW"/>
</dbReference>
<dbReference type="GO" id="GO:0015074">
    <property type="term" value="P:DNA integration"/>
    <property type="evidence" value="ECO:0007669"/>
    <property type="project" value="UniProtKB-KW"/>
</dbReference>
<evidence type="ECO:0000256" key="3">
    <source>
        <dbReference type="ARBA" id="ARBA00022723"/>
    </source>
</evidence>
<dbReference type="GO" id="GO:0004519">
    <property type="term" value="F:endonuclease activity"/>
    <property type="evidence" value="ECO:0007669"/>
    <property type="project" value="UniProtKB-KW"/>
</dbReference>
<keyword evidence="10" id="KW-0238">DNA-binding</keyword>
<accession>A0A1V6UC82</accession>
<evidence type="ECO:0000256" key="2">
    <source>
        <dbReference type="ARBA" id="ARBA00022722"/>
    </source>
</evidence>
<evidence type="ECO:0000256" key="6">
    <source>
        <dbReference type="ARBA" id="ARBA00022842"/>
    </source>
</evidence>
<organism evidence="13 14">
    <name type="scientific">Penicillium nalgiovense</name>
    <dbReference type="NCBI Taxonomy" id="60175"/>
    <lineage>
        <taxon>Eukaryota</taxon>
        <taxon>Fungi</taxon>
        <taxon>Dikarya</taxon>
        <taxon>Ascomycota</taxon>
        <taxon>Pezizomycotina</taxon>
        <taxon>Eurotiomycetes</taxon>
        <taxon>Eurotiomycetidae</taxon>
        <taxon>Eurotiales</taxon>
        <taxon>Aspergillaceae</taxon>
        <taxon>Penicillium</taxon>
    </lineage>
</organism>
<dbReference type="GO" id="GO:0003964">
    <property type="term" value="F:RNA-directed DNA polymerase activity"/>
    <property type="evidence" value="ECO:0007669"/>
    <property type="project" value="UniProtKB-KW"/>
</dbReference>
<evidence type="ECO:0000256" key="11">
    <source>
        <dbReference type="ARBA" id="ARBA00023172"/>
    </source>
</evidence>
<evidence type="ECO:0000256" key="8">
    <source>
        <dbReference type="ARBA" id="ARBA00022918"/>
    </source>
</evidence>
<keyword evidence="11" id="KW-0233">DNA recombination</keyword>
<dbReference type="GO" id="GO:0016787">
    <property type="term" value="F:hydrolase activity"/>
    <property type="evidence" value="ECO:0007669"/>
    <property type="project" value="UniProtKB-KW"/>
</dbReference>
<evidence type="ECO:0000256" key="9">
    <source>
        <dbReference type="ARBA" id="ARBA00022932"/>
    </source>
</evidence>
<dbReference type="GO" id="GO:0003887">
    <property type="term" value="F:DNA-directed DNA polymerase activity"/>
    <property type="evidence" value="ECO:0007669"/>
    <property type="project" value="UniProtKB-KW"/>
</dbReference>
<dbReference type="InterPro" id="IPR012337">
    <property type="entry name" value="RNaseH-like_sf"/>
</dbReference>
<keyword evidence="2" id="KW-0540">Nuclease</keyword>
<keyword evidence="8" id="KW-0695">RNA-directed DNA polymerase</keyword>
<proteinExistence type="predicted"/>
<evidence type="ECO:0000313" key="13">
    <source>
        <dbReference type="EMBL" id="OQE35533.1"/>
    </source>
</evidence>
<evidence type="ECO:0000256" key="12">
    <source>
        <dbReference type="SAM" id="MobiDB-lite"/>
    </source>
</evidence>
<feature type="compositionally biased region" description="Polar residues" evidence="12">
    <location>
        <begin position="78"/>
        <end position="91"/>
    </location>
</feature>
<protein>
    <recommendedName>
        <fullName evidence="15">GAG-pre-integrase domain-containing protein</fullName>
    </recommendedName>
</protein>
<evidence type="ECO:0000256" key="4">
    <source>
        <dbReference type="ARBA" id="ARBA00022759"/>
    </source>
</evidence>
<dbReference type="SUPFAM" id="SSF57756">
    <property type="entry name" value="Retrovirus zinc finger-like domains"/>
    <property type="match status" value="1"/>
</dbReference>
<dbReference type="PANTHER" id="PTHR42648:SF11">
    <property type="entry name" value="TRANSPOSON TY4-P GAG-POL POLYPROTEIN"/>
    <property type="match status" value="1"/>
</dbReference>
<dbReference type="PANTHER" id="PTHR42648">
    <property type="entry name" value="TRANSPOSASE, PUTATIVE-RELATED"/>
    <property type="match status" value="1"/>
</dbReference>
<sequence length="453" mass="50205">MELATFCELFAQLRETTGERCGSAREFVDRVRLLVHRLNAIAPGSIGDKTHIAILLTQIGPEYILVVDAIQNDKDPVNPTTIGNRLSNAEQTVRRKESPAPPQGVPAPSINAVQRNPKKCTYCKKRGHVVAECWKKQREIHPPRDYALKAERSASGSPRNNMQNIPSSQREDRQGPPTSKRPRINIPHLLGPELLQQSAAPPRDAGHGGRSSRSRRDWYGEAHAPGEVQPTPGFKECILRATRRDEPDQRAEVIVRPLLGGGAPAERLCAMPRTDRGDCLPCGGGSVDPAVPYSLEPQAVAMDVDDPQESSDAECATSTSELGGEAVILEEDACKVVDQASEALWHARMGHLNRGDLRVVLRQTGTPYRPLTQAQLLATPQCPACMSGKQHQKRNSRARRPRLHSTRIFEMIHSDIMEMPIAKDGSRYVITFTDDYSRGSWAYAMRWKHEALQ</sequence>
<gene>
    <name evidence="13" type="ORF">PENNAL_c0821G01250</name>
</gene>
<evidence type="ECO:0000313" key="14">
    <source>
        <dbReference type="Proteomes" id="UP000191691"/>
    </source>
</evidence>
<feature type="non-terminal residue" evidence="13">
    <location>
        <position position="453"/>
    </location>
</feature>
<reference evidence="14" key="1">
    <citation type="journal article" date="2017" name="Nat. Microbiol.">
        <title>Global analysis of biosynthetic gene clusters reveals vast potential of secondary metabolite production in Penicillium species.</title>
        <authorList>
            <person name="Nielsen J.C."/>
            <person name="Grijseels S."/>
            <person name="Prigent S."/>
            <person name="Ji B."/>
            <person name="Dainat J."/>
            <person name="Nielsen K.F."/>
            <person name="Frisvad J.C."/>
            <person name="Workman M."/>
            <person name="Nielsen J."/>
        </authorList>
    </citation>
    <scope>NUCLEOTIDE SEQUENCE [LARGE SCALE GENOMIC DNA]</scope>
    <source>
        <strain evidence="14">IBT 13039</strain>
    </source>
</reference>
<dbReference type="GO" id="GO:0008270">
    <property type="term" value="F:zinc ion binding"/>
    <property type="evidence" value="ECO:0007669"/>
    <property type="project" value="InterPro"/>
</dbReference>
<keyword evidence="7" id="KW-0229">DNA integration</keyword>
<name>A0A1V6UC82_PENNA</name>
<dbReference type="STRING" id="60175.A0A1V6UC82"/>
<dbReference type="InterPro" id="IPR039537">
    <property type="entry name" value="Retrotran_Ty1/copia-like"/>
</dbReference>
<feature type="region of interest" description="Disordered" evidence="12">
    <location>
        <begin position="78"/>
        <end position="112"/>
    </location>
</feature>
<dbReference type="AlphaFoldDB" id="A0A1V6UC82"/>
<evidence type="ECO:0000256" key="7">
    <source>
        <dbReference type="ARBA" id="ARBA00022908"/>
    </source>
</evidence>